<dbReference type="InterPro" id="IPR023997">
    <property type="entry name" value="TonB-dep_OMP_SusC/RagA_CS"/>
</dbReference>
<dbReference type="Proteomes" id="UP000619457">
    <property type="component" value="Unassembled WGS sequence"/>
</dbReference>
<name>A0A918UUZ9_9BACT</name>
<dbReference type="Gene3D" id="2.40.170.20">
    <property type="entry name" value="TonB-dependent receptor, beta-barrel domain"/>
    <property type="match status" value="1"/>
</dbReference>
<evidence type="ECO:0000256" key="3">
    <source>
        <dbReference type="ARBA" id="ARBA00022452"/>
    </source>
</evidence>
<keyword evidence="3 7" id="KW-1134">Transmembrane beta strand</keyword>
<feature type="domain" description="TonB-dependent receptor plug" evidence="9">
    <location>
        <begin position="223"/>
        <end position="328"/>
    </location>
</feature>
<sequence>MKLKLQKTIYMLSRYFIYGFVIQMVLINLVIASEVNAQFKRIDEVKITLAGSDISFQDFLNQVEENSPFQFAYDSNDIDGSQKLHFSKRSDTVEGLLNQAARQVSVSFRQVNHDIDIKKVKTKTVPAQVSEEVKVTGQVKNPQGEPIPGATVLVKGTTVGTAADLDGRFSLDAPEGSTLVISFVGFISQEVLVGNQGVLEIVLEEDEKQLDEVVVVGYGTQKKVDLTGSVGAIDGKDIAARKTVQVSQALQGAVSGVTVTRSNNAPGSTADIKIRGITTIGDNSPLIIVDGVPIDNINDVNPNDIENISVLKDAASASIYGSRAAAGVILITTKRAEQGSFSMSYDFNYGLEKPTALPEYVGVKRYMEMTNELRWNDNGNDNEYSVYPKEVIDNYDQLHRENPNMYPNTNWVGLIMKDNAPRQSHSLTIRGGSKFIQTNASFGYDKIGALYEGREYDRVTARINNNIQISEKLTAKVDLNYKMSNSTQPTVDPMYVMLISAPVYAATWEDGRIASGKSGTNIYGQMKYGGFDDDKFTALGGRMSLDYKPLDGLTLSGVFSPNLRYDKGKFFRKQVPYYSADDPQLFEGYVEGTETTYLQESRNEGERYTSQLIANYNREFEGHAFDFLGGFENYYSTDEYLTASRDQYQLTSFPYLDQGPLEYRNNTGGASESAYRSFFGRVMYNYRRKYFFQANLRRDGSSRFYSDYRWGSFPSISTGWVISNEPFLQNNSTLSLLKLRASYGKLGNERIGNYPYQASIGFGNALFLRGNDVVSETTAAQSAYAIRDITWETTESYDLGVDINFLEDKLQITADYFYKKTKDMLLALEIPDYLGYENPDQNAGSMNSKGWEFQAAWRDQVGEFQYGLSFNVSDVKSTMGDLKGTQFLGSQITKEGSEFNEWYGYVSDGLFQTQEEVDNSATINSNVKPGDIKYVDISGPNGVPDGLISPEYDRQLLGGSLPRFTYGGTLSASYKQFSLNMAFQGVGKQNSLIDPIMVRSLTNNWGNIPAILDGNYWSQYNSAEQNEAVDYPRLTRVNENANLSMSDYWLFDGAYFRIKNITLRYALPDPLVTKIGLAGLSTYVSASDFWTVSKYPSGWDPEVAATGYPITTQLLFGLNVQF</sequence>
<dbReference type="FunFam" id="2.170.130.10:FF:000008">
    <property type="entry name" value="SusC/RagA family TonB-linked outer membrane protein"/>
    <property type="match status" value="1"/>
</dbReference>
<comment type="similarity">
    <text evidence="7">Belongs to the TonB-dependent receptor family.</text>
</comment>
<dbReference type="PROSITE" id="PS52016">
    <property type="entry name" value="TONB_DEPENDENT_REC_3"/>
    <property type="match status" value="1"/>
</dbReference>
<keyword evidence="5 7" id="KW-0472">Membrane</keyword>
<dbReference type="NCBIfam" id="TIGR04056">
    <property type="entry name" value="OMP_RagA_SusC"/>
    <property type="match status" value="1"/>
</dbReference>
<evidence type="ECO:0000256" key="6">
    <source>
        <dbReference type="ARBA" id="ARBA00023237"/>
    </source>
</evidence>
<evidence type="ECO:0000259" key="9">
    <source>
        <dbReference type="Pfam" id="PF07715"/>
    </source>
</evidence>
<dbReference type="NCBIfam" id="TIGR04057">
    <property type="entry name" value="SusC_RagA_signa"/>
    <property type="match status" value="1"/>
</dbReference>
<dbReference type="InterPro" id="IPR036942">
    <property type="entry name" value="Beta-barrel_TonB_sf"/>
</dbReference>
<keyword evidence="4 7" id="KW-0812">Transmembrane</keyword>
<keyword evidence="8" id="KW-1133">Transmembrane helix</keyword>
<evidence type="ECO:0000256" key="8">
    <source>
        <dbReference type="SAM" id="Phobius"/>
    </source>
</evidence>
<dbReference type="SUPFAM" id="SSF56935">
    <property type="entry name" value="Porins"/>
    <property type="match status" value="1"/>
</dbReference>
<dbReference type="InterPro" id="IPR037066">
    <property type="entry name" value="Plug_dom_sf"/>
</dbReference>
<evidence type="ECO:0000313" key="11">
    <source>
        <dbReference type="Proteomes" id="UP000619457"/>
    </source>
</evidence>
<comment type="caution">
    <text evidence="10">The sequence shown here is derived from an EMBL/GenBank/DDBJ whole genome shotgun (WGS) entry which is preliminary data.</text>
</comment>
<evidence type="ECO:0000256" key="4">
    <source>
        <dbReference type="ARBA" id="ARBA00022692"/>
    </source>
</evidence>
<keyword evidence="11" id="KW-1185">Reference proteome</keyword>
<dbReference type="FunFam" id="2.60.40.1120:FF:000003">
    <property type="entry name" value="Outer membrane protein Omp121"/>
    <property type="match status" value="1"/>
</dbReference>
<protein>
    <submittedName>
        <fullName evidence="10">SusC/RagA family TonB-linked outer membrane protein</fullName>
    </submittedName>
</protein>
<dbReference type="Gene3D" id="2.170.130.10">
    <property type="entry name" value="TonB-dependent receptor, plug domain"/>
    <property type="match status" value="1"/>
</dbReference>
<evidence type="ECO:0000256" key="7">
    <source>
        <dbReference type="PROSITE-ProRule" id="PRU01360"/>
    </source>
</evidence>
<dbReference type="RefSeq" id="WP_157492922.1">
    <property type="nucleotide sequence ID" value="NZ_BMWX01000007.1"/>
</dbReference>
<dbReference type="InterPro" id="IPR023996">
    <property type="entry name" value="TonB-dep_OMP_SusC/RagA"/>
</dbReference>
<evidence type="ECO:0000313" key="10">
    <source>
        <dbReference type="EMBL" id="GGZ37456.1"/>
    </source>
</evidence>
<accession>A0A918UUZ9</accession>
<proteinExistence type="inferred from homology"/>
<reference evidence="10" key="2">
    <citation type="submission" date="2020-09" db="EMBL/GenBank/DDBJ databases">
        <authorList>
            <person name="Sun Q."/>
            <person name="Kim S."/>
        </authorList>
    </citation>
    <scope>NUCLEOTIDE SEQUENCE</scope>
    <source>
        <strain evidence="10">KCTC 12368</strain>
    </source>
</reference>
<dbReference type="InterPro" id="IPR012910">
    <property type="entry name" value="Plug_dom"/>
</dbReference>
<dbReference type="InterPro" id="IPR039426">
    <property type="entry name" value="TonB-dep_rcpt-like"/>
</dbReference>
<gene>
    <name evidence="10" type="ORF">GCM10007049_33330</name>
</gene>
<evidence type="ECO:0000256" key="5">
    <source>
        <dbReference type="ARBA" id="ARBA00023136"/>
    </source>
</evidence>
<dbReference type="GO" id="GO:0009279">
    <property type="term" value="C:cell outer membrane"/>
    <property type="evidence" value="ECO:0007669"/>
    <property type="project" value="UniProtKB-SubCell"/>
</dbReference>
<organism evidence="10 11">
    <name type="scientific">Echinicola pacifica</name>
    <dbReference type="NCBI Taxonomy" id="346377"/>
    <lineage>
        <taxon>Bacteria</taxon>
        <taxon>Pseudomonadati</taxon>
        <taxon>Bacteroidota</taxon>
        <taxon>Cytophagia</taxon>
        <taxon>Cytophagales</taxon>
        <taxon>Cyclobacteriaceae</taxon>
        <taxon>Echinicola</taxon>
    </lineage>
</organism>
<dbReference type="Gene3D" id="2.60.40.1120">
    <property type="entry name" value="Carboxypeptidase-like, regulatory domain"/>
    <property type="match status" value="1"/>
</dbReference>
<comment type="subcellular location">
    <subcellularLocation>
        <location evidence="1 7">Cell outer membrane</location>
        <topology evidence="1 7">Multi-pass membrane protein</topology>
    </subcellularLocation>
</comment>
<dbReference type="InterPro" id="IPR008969">
    <property type="entry name" value="CarboxyPept-like_regulatory"/>
</dbReference>
<dbReference type="AlphaFoldDB" id="A0A918UUZ9"/>
<dbReference type="Pfam" id="PF13715">
    <property type="entry name" value="CarbopepD_reg_2"/>
    <property type="match status" value="1"/>
</dbReference>
<evidence type="ECO:0000256" key="2">
    <source>
        <dbReference type="ARBA" id="ARBA00022448"/>
    </source>
</evidence>
<evidence type="ECO:0000256" key="1">
    <source>
        <dbReference type="ARBA" id="ARBA00004571"/>
    </source>
</evidence>
<keyword evidence="2 7" id="KW-0813">Transport</keyword>
<keyword evidence="6 7" id="KW-0998">Cell outer membrane</keyword>
<feature type="transmembrane region" description="Helical" evidence="8">
    <location>
        <begin position="12"/>
        <end position="31"/>
    </location>
</feature>
<dbReference type="EMBL" id="BMWX01000007">
    <property type="protein sequence ID" value="GGZ37456.1"/>
    <property type="molecule type" value="Genomic_DNA"/>
</dbReference>
<dbReference type="SUPFAM" id="SSF49464">
    <property type="entry name" value="Carboxypeptidase regulatory domain-like"/>
    <property type="match status" value="1"/>
</dbReference>
<dbReference type="Pfam" id="PF07715">
    <property type="entry name" value="Plug"/>
    <property type="match status" value="1"/>
</dbReference>
<reference evidence="10" key="1">
    <citation type="journal article" date="2014" name="Int. J. Syst. Evol. Microbiol.">
        <title>Complete genome sequence of Corynebacterium casei LMG S-19264T (=DSM 44701T), isolated from a smear-ripened cheese.</title>
        <authorList>
            <consortium name="US DOE Joint Genome Institute (JGI-PGF)"/>
            <person name="Walter F."/>
            <person name="Albersmeier A."/>
            <person name="Kalinowski J."/>
            <person name="Ruckert C."/>
        </authorList>
    </citation>
    <scope>NUCLEOTIDE SEQUENCE</scope>
    <source>
        <strain evidence="10">KCTC 12368</strain>
    </source>
</reference>